<dbReference type="InterPro" id="IPR015424">
    <property type="entry name" value="PyrdxlP-dep_Trfase"/>
</dbReference>
<accession>B3R5Z0</accession>
<organism evidence="4 5">
    <name type="scientific">Cupriavidus taiwanensis (strain DSM 17343 / BCRC 17206 / CCUG 44338 / CIP 107171 / LMG 19424 / R1)</name>
    <name type="common">Ralstonia taiwanensis (strain LMG 19424)</name>
    <dbReference type="NCBI Taxonomy" id="977880"/>
    <lineage>
        <taxon>Bacteria</taxon>
        <taxon>Pseudomonadati</taxon>
        <taxon>Pseudomonadota</taxon>
        <taxon>Betaproteobacteria</taxon>
        <taxon>Burkholderiales</taxon>
        <taxon>Burkholderiaceae</taxon>
        <taxon>Cupriavidus</taxon>
    </lineage>
</organism>
<dbReference type="Pfam" id="PF01041">
    <property type="entry name" value="DegT_DnrJ_EryC1"/>
    <property type="match status" value="1"/>
</dbReference>
<evidence type="ECO:0000256" key="2">
    <source>
        <dbReference type="RuleBase" id="RU004508"/>
    </source>
</evidence>
<dbReference type="EMBL" id="CU633749">
    <property type="protein sequence ID" value="CAQ70306.1"/>
    <property type="molecule type" value="Genomic_DNA"/>
</dbReference>
<dbReference type="Gene3D" id="3.40.640.10">
    <property type="entry name" value="Type I PLP-dependent aspartate aminotransferase-like (Major domain)"/>
    <property type="match status" value="1"/>
</dbReference>
<evidence type="ECO:0000256" key="3">
    <source>
        <dbReference type="SAM" id="Coils"/>
    </source>
</evidence>
<dbReference type="GO" id="GO:0000271">
    <property type="term" value="P:polysaccharide biosynthetic process"/>
    <property type="evidence" value="ECO:0007669"/>
    <property type="project" value="TreeGrafter"/>
</dbReference>
<evidence type="ECO:0000313" key="4">
    <source>
        <dbReference type="EMBL" id="CAQ70306.1"/>
    </source>
</evidence>
<dbReference type="Proteomes" id="UP000001692">
    <property type="component" value="Chromosome 1"/>
</dbReference>
<dbReference type="GeneID" id="29761275"/>
<protein>
    <submittedName>
        <fullName evidence="4">Pyridoxal-phosphate-dependent/PLP-dependent aminotransferase</fullName>
        <ecNumber evidence="4">2.6.1.-</ecNumber>
    </submittedName>
</protein>
<dbReference type="RefSeq" id="WP_012353608.1">
    <property type="nucleotide sequence ID" value="NC_010528.1"/>
</dbReference>
<evidence type="ECO:0000256" key="1">
    <source>
        <dbReference type="ARBA" id="ARBA00037999"/>
    </source>
</evidence>
<keyword evidence="4" id="KW-0032">Aminotransferase</keyword>
<name>B3R5Z0_CUPTR</name>
<dbReference type="GO" id="GO:0008483">
    <property type="term" value="F:transaminase activity"/>
    <property type="evidence" value="ECO:0007669"/>
    <property type="project" value="UniProtKB-KW"/>
</dbReference>
<dbReference type="InterPro" id="IPR015422">
    <property type="entry name" value="PyrdxlP-dep_Trfase_small"/>
</dbReference>
<dbReference type="Gene3D" id="3.90.1150.10">
    <property type="entry name" value="Aspartate Aminotransferase, domain 1"/>
    <property type="match status" value="1"/>
</dbReference>
<dbReference type="HOGENOM" id="CLU_033332_0_0_4"/>
<sequence>MKQIPLFGVVHTTEMEAAALEVLRSGRIASGEYVGKFEQGIGKIVGNPNVVSTHDMTNAVFLALHLAGVRAGDEVLTTAFSCMATNSAVSHAGATPVWVDVLPRSVDMSVADAARKITPRTKAIIMYHVAGYPGPAREMAELCKARGIALIEDCDNALFATQDGAHVGGHGDFAVYSFYPNRQINCTEGGALVCKSADMAARARQLRRFGIDGVKFRTAQGEINPLADIPEIGWAYTMNNLCAALGHAQLDAAAQRVDRARANVQRLRSRLADTKGITPLNAAAGANPAYWVMLCLAENRDALLQHLKDQGVSASILHHRNDTYSGFHAVPMGPDTETAYLQQHIIGLPCGWWLGDSDVDTIGNVCTQASIQTLTA</sequence>
<dbReference type="InterPro" id="IPR000653">
    <property type="entry name" value="DegT/StrS_aminotransferase"/>
</dbReference>
<reference evidence="4 5" key="1">
    <citation type="journal article" date="2008" name="Genome Res.">
        <title>Genome sequence of the beta-rhizobium Cupriavidus taiwanensis and comparative genomics of rhizobia.</title>
        <authorList>
            <person name="Amadou C."/>
            <person name="Pascal G."/>
            <person name="Mangenot S."/>
            <person name="Glew M."/>
            <person name="Bontemps C."/>
            <person name="Capela D."/>
            <person name="Carrere S."/>
            <person name="Cruveiller S."/>
            <person name="Dossat C."/>
            <person name="Lajus A."/>
            <person name="Marchetti M."/>
            <person name="Poinsot V."/>
            <person name="Rouy Z."/>
            <person name="Servin B."/>
            <person name="Saad M."/>
            <person name="Schenowitz C."/>
            <person name="Barbe V."/>
            <person name="Batut J."/>
            <person name="Medigue C."/>
            <person name="Masson-Boivin C."/>
        </authorList>
    </citation>
    <scope>NUCLEOTIDE SEQUENCE [LARGE SCALE GENOMIC DNA]</scope>
    <source>
        <strain evidence="5">DSM 17343 / BCRC 17206 / CCUG 44338 / CIP 107171 / LMG 19424 / R1</strain>
    </source>
</reference>
<comment type="similarity">
    <text evidence="1 2">Belongs to the DegT/DnrJ/EryC1 family.</text>
</comment>
<dbReference type="GO" id="GO:0030170">
    <property type="term" value="F:pyridoxal phosphate binding"/>
    <property type="evidence" value="ECO:0007669"/>
    <property type="project" value="TreeGrafter"/>
</dbReference>
<keyword evidence="3" id="KW-0175">Coiled coil</keyword>
<dbReference type="SUPFAM" id="SSF53383">
    <property type="entry name" value="PLP-dependent transferases"/>
    <property type="match status" value="1"/>
</dbReference>
<feature type="coiled-coil region" evidence="3">
    <location>
        <begin position="250"/>
        <end position="277"/>
    </location>
</feature>
<dbReference type="InterPro" id="IPR015421">
    <property type="entry name" value="PyrdxlP-dep_Trfase_major"/>
</dbReference>
<keyword evidence="2" id="KW-0663">Pyridoxal phosphate</keyword>
<dbReference type="eggNOG" id="COG0399">
    <property type="taxonomic scope" value="Bacteria"/>
</dbReference>
<dbReference type="BioCyc" id="CTAI977880:RALTA_RS11525-MONOMER"/>
<dbReference type="PANTHER" id="PTHR30244">
    <property type="entry name" value="TRANSAMINASE"/>
    <property type="match status" value="1"/>
</dbReference>
<dbReference type="PANTHER" id="PTHR30244:SF34">
    <property type="entry name" value="DTDP-4-AMINO-4,6-DIDEOXYGALACTOSE TRANSAMINASE"/>
    <property type="match status" value="1"/>
</dbReference>
<keyword evidence="5" id="KW-1185">Reference proteome</keyword>
<dbReference type="EC" id="2.6.1.-" evidence="4"/>
<dbReference type="PIRSF" id="PIRSF000390">
    <property type="entry name" value="PLP_StrS"/>
    <property type="match status" value="1"/>
</dbReference>
<proteinExistence type="inferred from homology"/>
<dbReference type="AlphaFoldDB" id="B3R5Z0"/>
<evidence type="ECO:0000313" key="5">
    <source>
        <dbReference type="Proteomes" id="UP000001692"/>
    </source>
</evidence>
<dbReference type="KEGG" id="cti:RALTA_A2372"/>
<keyword evidence="4" id="KW-0808">Transferase</keyword>
<gene>
    <name evidence="4" type="ordered locus">RALTA_A2372</name>
</gene>